<dbReference type="OrthoDB" id="610424at2"/>
<dbReference type="PANTHER" id="PTHR35580">
    <property type="entry name" value="CELL SURFACE GLYCOPROTEIN (S-LAYER PROTEIN)-LIKE PROTEIN"/>
    <property type="match status" value="1"/>
</dbReference>
<keyword evidence="1" id="KW-0732">Signal</keyword>
<proteinExistence type="predicted"/>
<organism evidence="2 3">
    <name type="scientific">Hymenobacter metallilatus</name>
    <dbReference type="NCBI Taxonomy" id="2493666"/>
    <lineage>
        <taxon>Bacteria</taxon>
        <taxon>Pseudomonadati</taxon>
        <taxon>Bacteroidota</taxon>
        <taxon>Cytophagia</taxon>
        <taxon>Cytophagales</taxon>
        <taxon>Hymenobacteraceae</taxon>
        <taxon>Hymenobacter</taxon>
    </lineage>
</organism>
<dbReference type="NCBIfam" id="TIGR04183">
    <property type="entry name" value="Por_Secre_tail"/>
    <property type="match status" value="1"/>
</dbReference>
<protein>
    <submittedName>
        <fullName evidence="2">T9SS C-terminal target domain-containing protein</fullName>
    </submittedName>
</protein>
<name>A0A428JQZ2_9BACT</name>
<dbReference type="AlphaFoldDB" id="A0A428JQZ2"/>
<reference evidence="2 3" key="1">
    <citation type="submission" date="2018-12" db="EMBL/GenBank/DDBJ databases">
        <authorList>
            <person name="Feng G."/>
            <person name="Zhu H."/>
        </authorList>
    </citation>
    <scope>NUCLEOTIDE SEQUENCE [LARGE SCALE GENOMIC DNA]</scope>
    <source>
        <strain evidence="2 3">9PBR-2</strain>
    </source>
</reference>
<feature type="signal peptide" evidence="1">
    <location>
        <begin position="1"/>
        <end position="22"/>
    </location>
</feature>
<gene>
    <name evidence="2" type="ORF">EI290_03655</name>
</gene>
<dbReference type="Pfam" id="PF06739">
    <property type="entry name" value="SBBP"/>
    <property type="match status" value="1"/>
</dbReference>
<evidence type="ECO:0000256" key="1">
    <source>
        <dbReference type="SAM" id="SignalP"/>
    </source>
</evidence>
<evidence type="ECO:0000313" key="3">
    <source>
        <dbReference type="Proteomes" id="UP000280066"/>
    </source>
</evidence>
<dbReference type="PANTHER" id="PTHR35580:SF1">
    <property type="entry name" value="PHYTASE-LIKE DOMAIN-CONTAINING PROTEIN"/>
    <property type="match status" value="1"/>
</dbReference>
<dbReference type="EMBL" id="RWIS01000002">
    <property type="protein sequence ID" value="RSK35999.1"/>
    <property type="molecule type" value="Genomic_DNA"/>
</dbReference>
<dbReference type="RefSeq" id="WP_125426883.1">
    <property type="nucleotide sequence ID" value="NZ_RWIS01000002.1"/>
</dbReference>
<dbReference type="InterPro" id="IPR010620">
    <property type="entry name" value="SBBP_repeat"/>
</dbReference>
<feature type="chain" id="PRO_5019314612" evidence="1">
    <location>
        <begin position="23"/>
        <end position="550"/>
    </location>
</feature>
<comment type="caution">
    <text evidence="2">The sequence shown here is derived from an EMBL/GenBank/DDBJ whole genome shotgun (WGS) entry which is preliminary data.</text>
</comment>
<keyword evidence="3" id="KW-1185">Reference proteome</keyword>
<accession>A0A428JQZ2</accession>
<evidence type="ECO:0000313" key="2">
    <source>
        <dbReference type="EMBL" id="RSK35999.1"/>
    </source>
</evidence>
<dbReference type="InterPro" id="IPR052918">
    <property type="entry name" value="Motility_Chemotaxis_Reg"/>
</dbReference>
<dbReference type="Proteomes" id="UP000280066">
    <property type="component" value="Unassembled WGS sequence"/>
</dbReference>
<dbReference type="InterPro" id="IPR026444">
    <property type="entry name" value="Secre_tail"/>
</dbReference>
<sequence>MKTLLLWAACCLCLWRTATAQASWQWAKAAPNFTVNDAVTDAAGEALVTGSFSVPVSFSSPYFTGTLTPVGLSDIILVRYDANGNVKWARQVGGSGATAEGISLALDGAGNGYLAGSYADAALTVNTGGVPVAYVGGSLGTGRTCVLKFAAATGTVSWGRGAGGGTTNSRSCTPAGVAVTSAGTCFLTGTYGSYAQFGSLSIGTTLKQAAFVAAYSGSGSVLWAQSTQPTGGAFYQTQSRGGGVATDASGNCYVTGSYAYSGLQLGTLQLGAANASLSFVARLNPTTGAAVWLRGTTANNTTDVASGHSVAVVGNSCYVTGGFSGTIAFGGTYTLLAPTARGYVASYTAASGSTSWVRPLLDALGTVRVAASGTSVVAAGAIAASGTLGAQSKLWFYEPSGVSQGSLGVVSGSPEASSKISGLGYAGSVLHVGGPINGFCIFGGNTVSAPPTGPAGYFVARLNTAAARGAAASPAAMATIYPNPATDALRILLPGTAHSAALYNQQGHLVRQLKVSQAAAILVQGLRPGRYWLRWQGADGAGSQQLLVQP</sequence>